<gene>
    <name evidence="11" type="ORF">NCTC11535_00368</name>
</gene>
<comment type="similarity">
    <text evidence="2 7">Belongs to the phosphohexose mutase family.</text>
</comment>
<feature type="domain" description="Alpha-D-phosphohexomutase alpha/beta/alpha" evidence="8">
    <location>
        <begin position="53"/>
        <end position="169"/>
    </location>
</feature>
<proteinExistence type="inferred from homology"/>
<evidence type="ECO:0000259" key="8">
    <source>
        <dbReference type="Pfam" id="PF02878"/>
    </source>
</evidence>
<keyword evidence="12" id="KW-1185">Reference proteome</keyword>
<evidence type="ECO:0000313" key="12">
    <source>
        <dbReference type="Proteomes" id="UP000250006"/>
    </source>
</evidence>
<dbReference type="InterPro" id="IPR005846">
    <property type="entry name" value="A-D-PHexomutase_a/b/a-III"/>
</dbReference>
<dbReference type="EMBL" id="UAPQ01000001">
    <property type="protein sequence ID" value="SPT52715.1"/>
    <property type="molecule type" value="Genomic_DNA"/>
</dbReference>
<evidence type="ECO:0000256" key="1">
    <source>
        <dbReference type="ARBA" id="ARBA00001946"/>
    </source>
</evidence>
<evidence type="ECO:0000259" key="9">
    <source>
        <dbReference type="Pfam" id="PF02879"/>
    </source>
</evidence>
<dbReference type="InterPro" id="IPR005841">
    <property type="entry name" value="Alpha-D-phosphohexomutase_SF"/>
</dbReference>
<dbReference type="Pfam" id="PF02878">
    <property type="entry name" value="PGM_PMM_I"/>
    <property type="match status" value="1"/>
</dbReference>
<feature type="domain" description="Alpha-D-phosphohexomutase alpha/beta/alpha" evidence="9">
    <location>
        <begin position="217"/>
        <end position="317"/>
    </location>
</feature>
<evidence type="ECO:0000256" key="5">
    <source>
        <dbReference type="ARBA" id="ARBA00022842"/>
    </source>
</evidence>
<dbReference type="CDD" id="cd05799">
    <property type="entry name" value="PGM2"/>
    <property type="match status" value="1"/>
</dbReference>
<dbReference type="SUPFAM" id="SSF55957">
    <property type="entry name" value="Phosphoglucomutase, C-terminal domain"/>
    <property type="match status" value="1"/>
</dbReference>
<dbReference type="InterPro" id="IPR016055">
    <property type="entry name" value="A-D-PHexomutase_a/b/a-I/II/III"/>
</dbReference>
<dbReference type="GO" id="GO:0004615">
    <property type="term" value="F:phosphomannomutase activity"/>
    <property type="evidence" value="ECO:0007669"/>
    <property type="project" value="UniProtKB-EC"/>
</dbReference>
<evidence type="ECO:0000256" key="3">
    <source>
        <dbReference type="ARBA" id="ARBA00022553"/>
    </source>
</evidence>
<dbReference type="InterPro" id="IPR005845">
    <property type="entry name" value="A-D-PHexomutase_a/b/a-II"/>
</dbReference>
<evidence type="ECO:0000256" key="2">
    <source>
        <dbReference type="ARBA" id="ARBA00010231"/>
    </source>
</evidence>
<dbReference type="Gene3D" id="3.30.310.50">
    <property type="entry name" value="Alpha-D-phosphohexomutase, C-terminal domain"/>
    <property type="match status" value="1"/>
</dbReference>
<evidence type="ECO:0000259" key="10">
    <source>
        <dbReference type="Pfam" id="PF02880"/>
    </source>
</evidence>
<comment type="caution">
    <text evidence="11">The sequence shown here is derived from an EMBL/GenBank/DDBJ whole genome shotgun (WGS) entry which is preliminary data.</text>
</comment>
<accession>A0ABY1VL25</accession>
<dbReference type="PANTHER" id="PTHR45745">
    <property type="entry name" value="PHOSPHOMANNOMUTASE 45A"/>
    <property type="match status" value="1"/>
</dbReference>
<dbReference type="Pfam" id="PF02880">
    <property type="entry name" value="PGM_PMM_III"/>
    <property type="match status" value="1"/>
</dbReference>
<evidence type="ECO:0000256" key="6">
    <source>
        <dbReference type="ARBA" id="ARBA00023235"/>
    </source>
</evidence>
<keyword evidence="3" id="KW-0597">Phosphoprotein</keyword>
<dbReference type="RefSeq" id="WP_111835681.1">
    <property type="nucleotide sequence ID" value="NZ_UAPQ01000001.1"/>
</dbReference>
<reference evidence="11 12" key="1">
    <citation type="submission" date="2018-06" db="EMBL/GenBank/DDBJ databases">
        <authorList>
            <consortium name="Pathogen Informatics"/>
            <person name="Doyle S."/>
        </authorList>
    </citation>
    <scope>NUCLEOTIDE SEQUENCE [LARGE SCALE GENOMIC DNA]</scope>
    <source>
        <strain evidence="11 12">NCTC11535</strain>
    </source>
</reference>
<comment type="cofactor">
    <cofactor evidence="1">
        <name>Mg(2+)</name>
        <dbReference type="ChEBI" id="CHEBI:18420"/>
    </cofactor>
</comment>
<dbReference type="InterPro" id="IPR005844">
    <property type="entry name" value="A-D-PHexomutase_a/b/a-I"/>
</dbReference>
<dbReference type="Gene3D" id="3.40.120.10">
    <property type="entry name" value="Alpha-D-Glucose-1,6-Bisphosphate, subunit A, domain 3"/>
    <property type="match status" value="3"/>
</dbReference>
<evidence type="ECO:0000256" key="7">
    <source>
        <dbReference type="RuleBase" id="RU004326"/>
    </source>
</evidence>
<protein>
    <submittedName>
        <fullName evidence="11">Probable phosphomannomutase</fullName>
        <ecNumber evidence="11">5.4.2.8</ecNumber>
    </submittedName>
</protein>
<keyword evidence="6 11" id="KW-0413">Isomerase</keyword>
<feature type="domain" description="Alpha-D-phosphohexomutase alpha/beta/alpha" evidence="10">
    <location>
        <begin position="332"/>
        <end position="439"/>
    </location>
</feature>
<dbReference type="PRINTS" id="PR00509">
    <property type="entry name" value="PGMPMM"/>
</dbReference>
<dbReference type="Pfam" id="PF02879">
    <property type="entry name" value="PGM_PMM_II"/>
    <property type="match status" value="1"/>
</dbReference>
<keyword evidence="4 7" id="KW-0479">Metal-binding</keyword>
<dbReference type="EC" id="5.4.2.8" evidence="11"/>
<keyword evidence="5 7" id="KW-0460">Magnesium</keyword>
<organism evidence="11 12">
    <name type="scientific">Actinomyces bovis</name>
    <dbReference type="NCBI Taxonomy" id="1658"/>
    <lineage>
        <taxon>Bacteria</taxon>
        <taxon>Bacillati</taxon>
        <taxon>Actinomycetota</taxon>
        <taxon>Actinomycetes</taxon>
        <taxon>Actinomycetales</taxon>
        <taxon>Actinomycetaceae</taxon>
        <taxon>Actinomyces</taxon>
    </lineage>
</organism>
<dbReference type="PANTHER" id="PTHR45745:SF1">
    <property type="entry name" value="PHOSPHOGLUCOMUTASE 2B-RELATED"/>
    <property type="match status" value="1"/>
</dbReference>
<dbReference type="InterPro" id="IPR016066">
    <property type="entry name" value="A-D-PHexomutase_CS"/>
</dbReference>
<dbReference type="InterPro" id="IPR036900">
    <property type="entry name" value="A-D-PHexomutase_C_sf"/>
</dbReference>
<dbReference type="Proteomes" id="UP000250006">
    <property type="component" value="Unassembled WGS sequence"/>
</dbReference>
<name>A0ABY1VL25_9ACTO</name>
<evidence type="ECO:0000256" key="4">
    <source>
        <dbReference type="ARBA" id="ARBA00022723"/>
    </source>
</evidence>
<sequence length="560" mass="58921">MSQQELLERAQTWAAHDPDPRTAKALQTAVEAAQSGEAAALEEIRAAMAGPLEFGTAGLRGQIGPGESRMNLAVVIKATAGLCAFLKASTSRVPRVVIGCDARHGSVDFARAAARVISAAGCHALALPVMNPTPLTSFAVRHLDADAGIMVTASHNPAQDNGYKVYLGGSVVTDAGQGAQIVPPYDGQIAAAIAATPPADQVPQDESSIEQVDPRQAYIAAATKLASAGPQKADLKITLTAMHGVGAKLTEQVLHEAGFPQVQMVAEQAEPDPDFPTVSFPNPEEPGALDLAMAQASANGSDLIIAVDPDADRCALAIPEASAPQGWRQLSGDEIGSLLGEYLAARAPKGAVLANSIVSSRLLERIAIGHGLEYQHTLTGFKWIARTPRLAFGYEEAIGFCPDPAQARDKDGIATAVVAASLFAGLKQQGRTGADELERLAREYGLYQTMPLTFRVEKLELIAQGMEQLRQRPPAVLAGSPVSSVTDLSQGWDGLPGTNAIMVLTEANDRVIARPSGTEPKLKCYLEVVLPVTEGAPVPWEQARERLEQIKQEFAAAIGI</sequence>
<dbReference type="SUPFAM" id="SSF53738">
    <property type="entry name" value="Phosphoglucomutase, first 3 domains"/>
    <property type="match status" value="3"/>
</dbReference>
<dbReference type="PROSITE" id="PS00710">
    <property type="entry name" value="PGM_PMM"/>
    <property type="match status" value="1"/>
</dbReference>
<evidence type="ECO:0000313" key="11">
    <source>
        <dbReference type="EMBL" id="SPT52715.1"/>
    </source>
</evidence>